<dbReference type="OrthoDB" id="3364103at2759"/>
<keyword evidence="1" id="KW-0812">Transmembrane</keyword>
<reference evidence="3 4" key="1">
    <citation type="journal article" date="2015" name="Fungal Genet. Biol.">
        <title>Evolution of novel wood decay mechanisms in Agaricales revealed by the genome sequences of Fistulina hepatica and Cylindrobasidium torrendii.</title>
        <authorList>
            <person name="Floudas D."/>
            <person name="Held B.W."/>
            <person name="Riley R."/>
            <person name="Nagy L.G."/>
            <person name="Koehler G."/>
            <person name="Ransdell A.S."/>
            <person name="Younus H."/>
            <person name="Chow J."/>
            <person name="Chiniquy J."/>
            <person name="Lipzen A."/>
            <person name="Tritt A."/>
            <person name="Sun H."/>
            <person name="Haridas S."/>
            <person name="LaButti K."/>
            <person name="Ohm R.A."/>
            <person name="Kues U."/>
            <person name="Blanchette R.A."/>
            <person name="Grigoriev I.V."/>
            <person name="Minto R.E."/>
            <person name="Hibbett D.S."/>
        </authorList>
    </citation>
    <scope>NUCLEOTIDE SEQUENCE [LARGE SCALE GENOMIC DNA]</scope>
    <source>
        <strain evidence="3 4">ATCC 64428</strain>
    </source>
</reference>
<evidence type="ECO:0000259" key="2">
    <source>
        <dbReference type="Pfam" id="PF17919"/>
    </source>
</evidence>
<dbReference type="Gene3D" id="3.30.70.270">
    <property type="match status" value="1"/>
</dbReference>
<keyword evidence="1" id="KW-1133">Transmembrane helix</keyword>
<dbReference type="EMBL" id="KN882020">
    <property type="protein sequence ID" value="KIY46904.1"/>
    <property type="molecule type" value="Genomic_DNA"/>
</dbReference>
<evidence type="ECO:0000256" key="1">
    <source>
        <dbReference type="SAM" id="Phobius"/>
    </source>
</evidence>
<proteinExistence type="predicted"/>
<dbReference type="FunFam" id="3.30.70.270:FF:000020">
    <property type="entry name" value="Transposon Tf2-6 polyprotein-like Protein"/>
    <property type="match status" value="1"/>
</dbReference>
<dbReference type="CDD" id="cd09274">
    <property type="entry name" value="RNase_HI_RT_Ty3"/>
    <property type="match status" value="1"/>
</dbReference>
<dbReference type="InterPro" id="IPR051320">
    <property type="entry name" value="Viral_Replic_Matur_Polypro"/>
</dbReference>
<evidence type="ECO:0000313" key="4">
    <source>
        <dbReference type="Proteomes" id="UP000054144"/>
    </source>
</evidence>
<keyword evidence="4" id="KW-1185">Reference proteome</keyword>
<dbReference type="InterPro" id="IPR043128">
    <property type="entry name" value="Rev_trsase/Diguanyl_cyclase"/>
</dbReference>
<dbReference type="AlphaFoldDB" id="A0A0D7A944"/>
<evidence type="ECO:0000313" key="3">
    <source>
        <dbReference type="EMBL" id="KIY46904.1"/>
    </source>
</evidence>
<keyword evidence="1" id="KW-0472">Membrane</keyword>
<dbReference type="InterPro" id="IPR041577">
    <property type="entry name" value="RT_RNaseH_2"/>
</dbReference>
<feature type="non-terminal residue" evidence="3">
    <location>
        <position position="192"/>
    </location>
</feature>
<feature type="transmembrane region" description="Helical" evidence="1">
    <location>
        <begin position="34"/>
        <end position="55"/>
    </location>
</feature>
<accession>A0A0D7A944</accession>
<dbReference type="Pfam" id="PF17919">
    <property type="entry name" value="RT_RNaseH_2"/>
    <property type="match status" value="1"/>
</dbReference>
<sequence length="192" mass="22157">MLLGQKVSRLGLSTHKEKVAAICELEPPKNVHDLQVFLGMLVYFSSYIPFYAWIAAPLFNLLRKKCAWEWTSIHQEAFELAKYVLTQAPVRAFAMPGRPYRVYTDACDVGLAGILQQSTTVYIERVIAYWSRVLKSPERNYSPTEREALALKEALIKFQPYIEGEQITAITDHAALQWSRTYQNVNRRLLTW</sequence>
<dbReference type="PANTHER" id="PTHR33064">
    <property type="entry name" value="POL PROTEIN"/>
    <property type="match status" value="1"/>
</dbReference>
<organism evidence="3 4">
    <name type="scientific">Fistulina hepatica ATCC 64428</name>
    <dbReference type="NCBI Taxonomy" id="1128425"/>
    <lineage>
        <taxon>Eukaryota</taxon>
        <taxon>Fungi</taxon>
        <taxon>Dikarya</taxon>
        <taxon>Basidiomycota</taxon>
        <taxon>Agaricomycotina</taxon>
        <taxon>Agaricomycetes</taxon>
        <taxon>Agaricomycetidae</taxon>
        <taxon>Agaricales</taxon>
        <taxon>Fistulinaceae</taxon>
        <taxon>Fistulina</taxon>
    </lineage>
</organism>
<dbReference type="Proteomes" id="UP000054144">
    <property type="component" value="Unassembled WGS sequence"/>
</dbReference>
<dbReference type="SUPFAM" id="SSF56672">
    <property type="entry name" value="DNA/RNA polymerases"/>
    <property type="match status" value="1"/>
</dbReference>
<protein>
    <recommendedName>
        <fullName evidence="2">Reverse transcriptase/retrotransposon-derived protein RNase H-like domain-containing protein</fullName>
    </recommendedName>
</protein>
<name>A0A0D7A944_9AGAR</name>
<gene>
    <name evidence="3" type="ORF">FISHEDRAFT_46384</name>
</gene>
<feature type="domain" description="Reverse transcriptase/retrotransposon-derived protein RNase H-like" evidence="2">
    <location>
        <begin position="70"/>
        <end position="168"/>
    </location>
</feature>
<dbReference type="InterPro" id="IPR043502">
    <property type="entry name" value="DNA/RNA_pol_sf"/>
</dbReference>
<dbReference type="PANTHER" id="PTHR33064:SF37">
    <property type="entry name" value="RIBONUCLEASE H"/>
    <property type="match status" value="1"/>
</dbReference>